<evidence type="ECO:0000313" key="4">
    <source>
        <dbReference type="Proteomes" id="UP000018468"/>
    </source>
</evidence>
<sequence length="327" mass="34867">MYSRKCRDALMFWHRDSGSCRLCADEYPIAAGFEFSPNCGLQDDGGRLDRPYQECGAGTFNDGSRARCQRCTLCPARQGLRGCSSTQDARCCGEGPPAACAPATPGQSLGVTSAHSLYSPACPRTESNANAQRRAGSFEGTPSSVLAASGSRTAGLYPAAGSQTEALMCVRVRVSLFGGEMEYCKILSCTGLRNLLLHLSFSMLCPVEVGDDLAGTALIAAPELQEAPLQAVLDNLDVLEELIMLLDPESTVAKSTRHVAARCSFPATWITYTYSMRDSKSPLQAVLEGVAAKWPDWTVGHLARLLSDIGRNDAVAALAKLPLPPSH</sequence>
<dbReference type="InterPro" id="IPR001368">
    <property type="entry name" value="TNFR/NGFR_Cys_rich_reg"/>
</dbReference>
<dbReference type="Ensembl" id="ENSLOCT00000004797.1">
    <property type="protein sequence ID" value="ENSLOCP00000004789.1"/>
    <property type="gene ID" value="ENSLOCG00000004010.1"/>
</dbReference>
<dbReference type="Gene3D" id="1.10.533.10">
    <property type="entry name" value="Death Domain, Fas"/>
    <property type="match status" value="1"/>
</dbReference>
<keyword evidence="4" id="KW-1185">Reference proteome</keyword>
<dbReference type="Proteomes" id="UP000018468">
    <property type="component" value="Linkage group LG24"/>
</dbReference>
<dbReference type="GeneTree" id="ENSGT00390000005702"/>
<reference evidence="3" key="2">
    <citation type="submission" date="2025-08" db="UniProtKB">
        <authorList>
            <consortium name="Ensembl"/>
        </authorList>
    </citation>
    <scope>IDENTIFICATION</scope>
</reference>
<reference evidence="3" key="3">
    <citation type="submission" date="2025-09" db="UniProtKB">
        <authorList>
            <consortium name="Ensembl"/>
        </authorList>
    </citation>
    <scope>IDENTIFICATION</scope>
</reference>
<dbReference type="PROSITE" id="PS00652">
    <property type="entry name" value="TNFR_NGFR_1"/>
    <property type="match status" value="1"/>
</dbReference>
<dbReference type="EMBL" id="AHAT01019167">
    <property type="status" value="NOT_ANNOTATED_CDS"/>
    <property type="molecule type" value="Genomic_DNA"/>
</dbReference>
<comment type="caution">
    <text evidence="1">Lacks conserved residue(s) required for the propagation of feature annotation.</text>
</comment>
<dbReference type="HOGENOM" id="CLU_851363_0_0_1"/>
<dbReference type="SUPFAM" id="SSF47986">
    <property type="entry name" value="DEATH domain"/>
    <property type="match status" value="1"/>
</dbReference>
<evidence type="ECO:0000259" key="2">
    <source>
        <dbReference type="PROSITE" id="PS50050"/>
    </source>
</evidence>
<accession>W5M8T0</accession>
<dbReference type="PANTHER" id="PTHR14657:SF2">
    <property type="entry name" value="IGF-LIKE FAMILY RECEPTOR 1"/>
    <property type="match status" value="1"/>
</dbReference>
<dbReference type="GO" id="GO:0005886">
    <property type="term" value="C:plasma membrane"/>
    <property type="evidence" value="ECO:0000318"/>
    <property type="project" value="GO_Central"/>
</dbReference>
<feature type="domain" description="TNFR-Cys" evidence="2">
    <location>
        <begin position="54"/>
        <end position="91"/>
    </location>
</feature>
<dbReference type="PANTHER" id="PTHR14657">
    <property type="entry name" value="IGF-LIKE FAMILY RECEPTOR 1"/>
    <property type="match status" value="1"/>
</dbReference>
<feature type="repeat" description="TNFR-Cys" evidence="1">
    <location>
        <begin position="54"/>
        <end position="91"/>
    </location>
</feature>
<dbReference type="PROSITE" id="PS50050">
    <property type="entry name" value="TNFR_NGFR_2"/>
    <property type="match status" value="1"/>
</dbReference>
<dbReference type="Gene3D" id="2.10.50.10">
    <property type="entry name" value="Tumor Necrosis Factor Receptor, subunit A, domain 2"/>
    <property type="match status" value="1"/>
</dbReference>
<dbReference type="InterPro" id="IPR042355">
    <property type="entry name" value="IGFLR1"/>
</dbReference>
<dbReference type="eggNOG" id="ENOG502RZ9Q">
    <property type="taxonomic scope" value="Eukaryota"/>
</dbReference>
<dbReference type="InParanoid" id="W5M8T0"/>
<evidence type="ECO:0000256" key="1">
    <source>
        <dbReference type="PROSITE-ProRule" id="PRU00206"/>
    </source>
</evidence>
<dbReference type="STRING" id="7918.ENSLOCP00000004789"/>
<dbReference type="OMA" id="GHYSENC"/>
<reference evidence="4" key="1">
    <citation type="submission" date="2011-12" db="EMBL/GenBank/DDBJ databases">
        <title>The Draft Genome of Lepisosteus oculatus.</title>
        <authorList>
            <consortium name="The Broad Institute Genome Assembly &amp; Analysis Group"/>
            <consortium name="Computational R&amp;D Group"/>
            <consortium name="and Sequencing Platform"/>
            <person name="Di Palma F."/>
            <person name="Alfoldi J."/>
            <person name="Johnson J."/>
            <person name="Berlin A."/>
            <person name="Gnerre S."/>
            <person name="Jaffe D."/>
            <person name="MacCallum I."/>
            <person name="Young S."/>
            <person name="Walker B.J."/>
            <person name="Lander E.S."/>
            <person name="Lindblad-Toh K."/>
        </authorList>
    </citation>
    <scope>NUCLEOTIDE SEQUENCE [LARGE SCALE GENOMIC DNA]</scope>
</reference>
<proteinExistence type="predicted"/>
<protein>
    <submittedName>
        <fullName evidence="3">IGF-like family receptor 1</fullName>
    </submittedName>
</protein>
<name>W5M8T0_LEPOC</name>
<dbReference type="EMBL" id="AHAT01019168">
    <property type="status" value="NOT_ANNOTATED_CDS"/>
    <property type="molecule type" value="Genomic_DNA"/>
</dbReference>
<dbReference type="FunCoup" id="W5M8T0">
    <property type="interactions" value="341"/>
</dbReference>
<organism evidence="3 4">
    <name type="scientific">Lepisosteus oculatus</name>
    <name type="common">Spotted gar</name>
    <dbReference type="NCBI Taxonomy" id="7918"/>
    <lineage>
        <taxon>Eukaryota</taxon>
        <taxon>Metazoa</taxon>
        <taxon>Chordata</taxon>
        <taxon>Craniata</taxon>
        <taxon>Vertebrata</taxon>
        <taxon>Euteleostomi</taxon>
        <taxon>Actinopterygii</taxon>
        <taxon>Neopterygii</taxon>
        <taxon>Holostei</taxon>
        <taxon>Semionotiformes</taxon>
        <taxon>Lepisosteidae</taxon>
        <taxon>Lepisosteus</taxon>
    </lineage>
</organism>
<dbReference type="Bgee" id="ENSLOCG00000004010">
    <property type="expression patterns" value="Expressed in liver and 13 other cell types or tissues"/>
</dbReference>
<evidence type="ECO:0000313" key="3">
    <source>
        <dbReference type="Ensembl" id="ENSLOCP00000004789.1"/>
    </source>
</evidence>
<dbReference type="AlphaFoldDB" id="W5M8T0"/>
<dbReference type="InterPro" id="IPR011029">
    <property type="entry name" value="DEATH-like_dom_sf"/>
</dbReference>